<keyword evidence="7" id="KW-0732">Signal</keyword>
<proteinExistence type="predicted"/>
<dbReference type="Pfam" id="PF01963">
    <property type="entry name" value="TraB_PrgY_gumN"/>
    <property type="match status" value="1"/>
</dbReference>
<gene>
    <name evidence="13" type="ORF">CRYO30217_01387</name>
</gene>
<evidence type="ECO:0000256" key="2">
    <source>
        <dbReference type="ARBA" id="ARBA00001941"/>
    </source>
</evidence>
<evidence type="ECO:0000256" key="4">
    <source>
        <dbReference type="ARBA" id="ARBA00022670"/>
    </source>
</evidence>
<keyword evidence="6" id="KW-0479">Metal-binding</keyword>
<dbReference type="GO" id="GO:0046872">
    <property type="term" value="F:metal ion binding"/>
    <property type="evidence" value="ECO:0007669"/>
    <property type="project" value="UniProtKB-KW"/>
</dbReference>
<dbReference type="InterPro" id="IPR040230">
    <property type="entry name" value="TIKI1/2-like"/>
</dbReference>
<dbReference type="PANTHER" id="PTHR31120:SF6">
    <property type="entry name" value="METALLOPROTEASE TIKI HOMOLOG"/>
    <property type="match status" value="1"/>
</dbReference>
<organism evidence="13 14">
    <name type="scientific">Parvicella tangerina</name>
    <dbReference type="NCBI Taxonomy" id="2829795"/>
    <lineage>
        <taxon>Bacteria</taxon>
        <taxon>Pseudomonadati</taxon>
        <taxon>Bacteroidota</taxon>
        <taxon>Flavobacteriia</taxon>
        <taxon>Flavobacteriales</taxon>
        <taxon>Parvicellaceae</taxon>
        <taxon>Parvicella</taxon>
    </lineage>
</organism>
<keyword evidence="14" id="KW-1185">Reference proteome</keyword>
<dbReference type="EMBL" id="OU015584">
    <property type="protein sequence ID" value="CAG5080588.1"/>
    <property type="molecule type" value="Genomic_DNA"/>
</dbReference>
<keyword evidence="5" id="KW-0812">Transmembrane</keyword>
<keyword evidence="10" id="KW-0482">Metalloprotease</keyword>
<comment type="cofactor">
    <cofactor evidence="2">
        <name>Co(2+)</name>
        <dbReference type="ChEBI" id="CHEBI:48828"/>
    </cofactor>
</comment>
<evidence type="ECO:0000256" key="12">
    <source>
        <dbReference type="ARBA" id="ARBA00023180"/>
    </source>
</evidence>
<evidence type="ECO:0000256" key="3">
    <source>
        <dbReference type="ARBA" id="ARBA00004479"/>
    </source>
</evidence>
<evidence type="ECO:0000313" key="14">
    <source>
        <dbReference type="Proteomes" id="UP000683507"/>
    </source>
</evidence>
<keyword evidence="11" id="KW-0472">Membrane</keyword>
<comment type="cofactor">
    <cofactor evidence="1">
        <name>Mn(2+)</name>
        <dbReference type="ChEBI" id="CHEBI:29035"/>
    </cofactor>
</comment>
<evidence type="ECO:0000256" key="5">
    <source>
        <dbReference type="ARBA" id="ARBA00022692"/>
    </source>
</evidence>
<dbReference type="AlphaFoldDB" id="A0A916JLN8"/>
<comment type="subcellular location">
    <subcellularLocation>
        <location evidence="3">Membrane</location>
        <topology evidence="3">Single-pass type I membrane protein</topology>
    </subcellularLocation>
</comment>
<dbReference type="CDD" id="cd14789">
    <property type="entry name" value="Tiki"/>
    <property type="match status" value="1"/>
</dbReference>
<evidence type="ECO:0000256" key="6">
    <source>
        <dbReference type="ARBA" id="ARBA00022723"/>
    </source>
</evidence>
<evidence type="ECO:0000256" key="11">
    <source>
        <dbReference type="ARBA" id="ARBA00023136"/>
    </source>
</evidence>
<evidence type="ECO:0000256" key="1">
    <source>
        <dbReference type="ARBA" id="ARBA00001936"/>
    </source>
</evidence>
<accession>A0A916JLN8</accession>
<dbReference type="RefSeq" id="WP_258541588.1">
    <property type="nucleotide sequence ID" value="NZ_OU015584.1"/>
</dbReference>
<dbReference type="GO" id="GO:0016020">
    <property type="term" value="C:membrane"/>
    <property type="evidence" value="ECO:0007669"/>
    <property type="project" value="UniProtKB-SubCell"/>
</dbReference>
<dbReference type="PANTHER" id="PTHR31120">
    <property type="entry name" value="METALLOPROTEASE TIKI"/>
    <property type="match status" value="1"/>
</dbReference>
<keyword evidence="8" id="KW-0378">Hydrolase</keyword>
<sequence>MKRLLTYLFGSALVFSAVGQTTQKSLAWKITGNGLEKPSYLYGTMHTQDQRAFEFKDGVLDAHKSTEVYVMEVNMDLADQFAIMDMMMMKGDTTLEDLLSKSQYDSVALYFNDSLGQPLSMFKSMMPILTAQTIELQNLSAEQDLALDLYFADLAKEQGKEVIGLETAEEQVAALSAVSYKDQALALYEMVKNKYAGKKDNTINDLVDLYVQGDLEGMLALTSEESMTSEKAQTTFEDNLILKRNRVMTQRMTKVIHEKSAFVAVGAAHLGGENGIITMLRILGYTVEPL</sequence>
<keyword evidence="12" id="KW-0325">Glycoprotein</keyword>
<dbReference type="KEGG" id="ptan:CRYO30217_01387"/>
<evidence type="ECO:0000256" key="9">
    <source>
        <dbReference type="ARBA" id="ARBA00022989"/>
    </source>
</evidence>
<keyword evidence="9" id="KW-1133">Transmembrane helix</keyword>
<evidence type="ECO:0000256" key="7">
    <source>
        <dbReference type="ARBA" id="ARBA00022729"/>
    </source>
</evidence>
<dbReference type="Proteomes" id="UP000683507">
    <property type="component" value="Chromosome"/>
</dbReference>
<keyword evidence="4" id="KW-0645">Protease</keyword>
<dbReference type="GO" id="GO:0004222">
    <property type="term" value="F:metalloendopeptidase activity"/>
    <property type="evidence" value="ECO:0007669"/>
    <property type="project" value="TreeGrafter"/>
</dbReference>
<evidence type="ECO:0008006" key="15">
    <source>
        <dbReference type="Google" id="ProtNLM"/>
    </source>
</evidence>
<evidence type="ECO:0000313" key="13">
    <source>
        <dbReference type="EMBL" id="CAG5080588.1"/>
    </source>
</evidence>
<dbReference type="GO" id="GO:0006508">
    <property type="term" value="P:proteolysis"/>
    <property type="evidence" value="ECO:0007669"/>
    <property type="project" value="UniProtKB-KW"/>
</dbReference>
<evidence type="ECO:0000256" key="10">
    <source>
        <dbReference type="ARBA" id="ARBA00023049"/>
    </source>
</evidence>
<protein>
    <recommendedName>
        <fullName evidence="15">TraB/GumN family protein</fullName>
    </recommendedName>
</protein>
<dbReference type="GO" id="GO:0030178">
    <property type="term" value="P:negative regulation of Wnt signaling pathway"/>
    <property type="evidence" value="ECO:0007669"/>
    <property type="project" value="InterPro"/>
</dbReference>
<evidence type="ECO:0000256" key="8">
    <source>
        <dbReference type="ARBA" id="ARBA00022801"/>
    </source>
</evidence>
<reference evidence="13" key="1">
    <citation type="submission" date="2021-04" db="EMBL/GenBank/DDBJ databases">
        <authorList>
            <person name="Rodrigo-Torres L."/>
            <person name="Arahal R. D."/>
            <person name="Lucena T."/>
        </authorList>
    </citation>
    <scope>NUCLEOTIDE SEQUENCE</scope>
    <source>
        <strain evidence="13">AS29M-1</strain>
    </source>
</reference>
<dbReference type="InterPro" id="IPR002816">
    <property type="entry name" value="TraB/PrgY/GumN_fam"/>
</dbReference>
<name>A0A916JLN8_9FLAO</name>